<name>A0A080LV94_9PROT</name>
<comment type="caution">
    <text evidence="2">The sequence shown here is derived from an EMBL/GenBank/DDBJ whole genome shotgun (WGS) entry which is preliminary data.</text>
</comment>
<keyword evidence="1" id="KW-0472">Membrane</keyword>
<dbReference type="EMBL" id="JDVG02000377">
    <property type="protein sequence ID" value="KFB72523.1"/>
    <property type="molecule type" value="Genomic_DNA"/>
</dbReference>
<sequence>MKEIMYDHNSVLIVSALFVCMLLAMEIGFHSGCRKQACATEAITQANAVLAAMLGLLALLLAFTFSAALQRYENRSQTVVAEANAIGTTYLRAQLLPKGMPDEVQALLRQYLGVRIQDGRVDATEPELHESLLHQAKLMEAQLWSHAVKAAELDPGPVISGLFIQSLNELIDTSSTRDAALNRHVPEIVLFLMFATIVLTTATLGFASGIAGHRVTLAAFVLVTLIALVVYLILDLDRPRRGAIQVSHESMLSLQQTIGAMRVHAFQPGSPPDAPQASRR</sequence>
<dbReference type="InterPro" id="IPR025333">
    <property type="entry name" value="DUF4239"/>
</dbReference>
<dbReference type="Proteomes" id="UP000020077">
    <property type="component" value="Unassembled WGS sequence"/>
</dbReference>
<evidence type="ECO:0000313" key="2">
    <source>
        <dbReference type="EMBL" id="KFB72523.1"/>
    </source>
</evidence>
<keyword evidence="1" id="KW-0812">Transmembrane</keyword>
<protein>
    <recommendedName>
        <fullName evidence="4">DUF4239 domain-containing protein</fullName>
    </recommendedName>
</protein>
<dbReference type="Pfam" id="PF14023">
    <property type="entry name" value="Bestrophin-like"/>
    <property type="match status" value="1"/>
</dbReference>
<evidence type="ECO:0000256" key="1">
    <source>
        <dbReference type="SAM" id="Phobius"/>
    </source>
</evidence>
<proteinExistence type="predicted"/>
<reference evidence="2 3" key="1">
    <citation type="submission" date="2014-02" db="EMBL/GenBank/DDBJ databases">
        <title>Expanding our view of genomic diversity in Candidatus Accumulibacter clades.</title>
        <authorList>
            <person name="Skennerton C.T."/>
            <person name="Barr J.J."/>
            <person name="Slater F.R."/>
            <person name="Bond P.L."/>
            <person name="Tyson G.W."/>
        </authorList>
    </citation>
    <scope>NUCLEOTIDE SEQUENCE [LARGE SCALE GENOMIC DNA]</scope>
    <source>
        <strain evidence="3">BA-91</strain>
    </source>
</reference>
<feature type="transmembrane region" description="Helical" evidence="1">
    <location>
        <begin position="188"/>
        <end position="211"/>
    </location>
</feature>
<feature type="transmembrane region" description="Helical" evidence="1">
    <location>
        <begin position="12"/>
        <end position="29"/>
    </location>
</feature>
<evidence type="ECO:0008006" key="4">
    <source>
        <dbReference type="Google" id="ProtNLM"/>
    </source>
</evidence>
<feature type="transmembrane region" description="Helical" evidence="1">
    <location>
        <begin position="217"/>
        <end position="234"/>
    </location>
</feature>
<dbReference type="AlphaFoldDB" id="A0A080LV94"/>
<evidence type="ECO:0000313" key="3">
    <source>
        <dbReference type="Proteomes" id="UP000020077"/>
    </source>
</evidence>
<feature type="transmembrane region" description="Helical" evidence="1">
    <location>
        <begin position="49"/>
        <end position="69"/>
    </location>
</feature>
<accession>A0A080LV94</accession>
<organism evidence="2 3">
    <name type="scientific">Candidatus Accumulibacter phosphatis</name>
    <dbReference type="NCBI Taxonomy" id="327160"/>
    <lineage>
        <taxon>Bacteria</taxon>
        <taxon>Pseudomonadati</taxon>
        <taxon>Pseudomonadota</taxon>
        <taxon>Betaproteobacteria</taxon>
        <taxon>Candidatus Accumulibacter</taxon>
    </lineage>
</organism>
<gene>
    <name evidence="2" type="ORF">AW09_002287</name>
</gene>
<keyword evidence="1" id="KW-1133">Transmembrane helix</keyword>